<dbReference type="InterPro" id="IPR001451">
    <property type="entry name" value="Hexapep"/>
</dbReference>
<protein>
    <submittedName>
        <fullName evidence="3">Maltose O-acetyltransferase</fullName>
        <ecNumber evidence="3">2.3.1.79</ecNumber>
    </submittedName>
</protein>
<dbReference type="Gene3D" id="2.160.10.10">
    <property type="entry name" value="Hexapeptide repeat proteins"/>
    <property type="match status" value="1"/>
</dbReference>
<dbReference type="InterPro" id="IPR051159">
    <property type="entry name" value="Hexapeptide_acetyltransf"/>
</dbReference>
<comment type="similarity">
    <text evidence="1">Belongs to the transferase hexapeptide repeat family.</text>
</comment>
<sequence>MKKMTKYARLYMKFRNFFIPDGPHGDRARGKLYEPYLKSYGENFKVASNAFIFNPNGLSVGNHVYIGFGSYLGQGEINLHDEVLIGNFVSLTASNHLRKGNSFRFGGFRAEPIYIGAGSWIAAQSSITAGVYLGNQCLVAAGSVVTKSFSENTVIGGIPAKEIRKIDEEYLLNKKIDEVR</sequence>
<keyword evidence="2 3" id="KW-0808">Transferase</keyword>
<evidence type="ECO:0000313" key="3">
    <source>
        <dbReference type="EMBL" id="MDR6240698.1"/>
    </source>
</evidence>
<dbReference type="SUPFAM" id="SSF51161">
    <property type="entry name" value="Trimeric LpxA-like enzymes"/>
    <property type="match status" value="1"/>
</dbReference>
<dbReference type="AlphaFoldDB" id="A0AAE3XRG3"/>
<evidence type="ECO:0000256" key="1">
    <source>
        <dbReference type="ARBA" id="ARBA00007274"/>
    </source>
</evidence>
<dbReference type="RefSeq" id="WP_309940838.1">
    <property type="nucleotide sequence ID" value="NZ_AP025306.1"/>
</dbReference>
<dbReference type="InterPro" id="IPR011004">
    <property type="entry name" value="Trimer_LpxA-like_sf"/>
</dbReference>
<dbReference type="GO" id="GO:0005829">
    <property type="term" value="C:cytosol"/>
    <property type="evidence" value="ECO:0007669"/>
    <property type="project" value="TreeGrafter"/>
</dbReference>
<dbReference type="CDD" id="cd04647">
    <property type="entry name" value="LbH_MAT_like"/>
    <property type="match status" value="1"/>
</dbReference>
<organism evidence="3 4">
    <name type="scientific">Aureibacter tunicatorum</name>
    <dbReference type="NCBI Taxonomy" id="866807"/>
    <lineage>
        <taxon>Bacteria</taxon>
        <taxon>Pseudomonadati</taxon>
        <taxon>Bacteroidota</taxon>
        <taxon>Cytophagia</taxon>
        <taxon>Cytophagales</taxon>
        <taxon>Persicobacteraceae</taxon>
        <taxon>Aureibacter</taxon>
    </lineage>
</organism>
<dbReference type="EMBL" id="JAVDQD010000005">
    <property type="protein sequence ID" value="MDR6240698.1"/>
    <property type="molecule type" value="Genomic_DNA"/>
</dbReference>
<gene>
    <name evidence="3" type="ORF">HNQ88_003774</name>
</gene>
<dbReference type="EC" id="2.3.1.79" evidence="3"/>
<name>A0AAE3XRG3_9BACT</name>
<evidence type="ECO:0000313" key="4">
    <source>
        <dbReference type="Proteomes" id="UP001185092"/>
    </source>
</evidence>
<dbReference type="PANTHER" id="PTHR23416">
    <property type="entry name" value="SIALIC ACID SYNTHASE-RELATED"/>
    <property type="match status" value="1"/>
</dbReference>
<proteinExistence type="inferred from homology"/>
<accession>A0AAE3XRG3</accession>
<reference evidence="3" key="1">
    <citation type="submission" date="2023-07" db="EMBL/GenBank/DDBJ databases">
        <title>Genomic Encyclopedia of Type Strains, Phase IV (KMG-IV): sequencing the most valuable type-strain genomes for metagenomic binning, comparative biology and taxonomic classification.</title>
        <authorList>
            <person name="Goeker M."/>
        </authorList>
    </citation>
    <scope>NUCLEOTIDE SEQUENCE</scope>
    <source>
        <strain evidence="3">DSM 26174</strain>
    </source>
</reference>
<dbReference type="PANTHER" id="PTHR23416:SF23">
    <property type="entry name" value="ACETYLTRANSFERASE C18B11.09C-RELATED"/>
    <property type="match status" value="1"/>
</dbReference>
<keyword evidence="3" id="KW-0012">Acyltransferase</keyword>
<dbReference type="GO" id="GO:0008925">
    <property type="term" value="F:maltose O-acetyltransferase activity"/>
    <property type="evidence" value="ECO:0007669"/>
    <property type="project" value="UniProtKB-EC"/>
</dbReference>
<dbReference type="Pfam" id="PF00132">
    <property type="entry name" value="Hexapep"/>
    <property type="match status" value="1"/>
</dbReference>
<keyword evidence="4" id="KW-1185">Reference proteome</keyword>
<comment type="caution">
    <text evidence="3">The sequence shown here is derived from an EMBL/GenBank/DDBJ whole genome shotgun (WGS) entry which is preliminary data.</text>
</comment>
<dbReference type="Proteomes" id="UP001185092">
    <property type="component" value="Unassembled WGS sequence"/>
</dbReference>
<evidence type="ECO:0000256" key="2">
    <source>
        <dbReference type="ARBA" id="ARBA00022679"/>
    </source>
</evidence>